<sequence length="68" mass="8171">MREVEIQFISVTHKWRPILFQASIKDYCKLRRDCLKLVDVVLATRIKRFIYDGHSLFFCDKIRATIKP</sequence>
<proteinExistence type="predicted"/>
<evidence type="ECO:0000313" key="1">
    <source>
        <dbReference type="EMBL" id="CCA20834.1"/>
    </source>
</evidence>
<reference evidence="1" key="1">
    <citation type="journal article" date="2011" name="PLoS Biol.">
        <title>Gene gain and loss during evolution of obligate parasitism in the white rust pathogen of Arabidopsis thaliana.</title>
        <authorList>
            <person name="Kemen E."/>
            <person name="Gardiner A."/>
            <person name="Schultz-Larsen T."/>
            <person name="Kemen A.C."/>
            <person name="Balmuth A.L."/>
            <person name="Robert-Seilaniantz A."/>
            <person name="Bailey K."/>
            <person name="Holub E."/>
            <person name="Studholme D.J."/>
            <person name="Maclean D."/>
            <person name="Jones J.D."/>
        </authorList>
    </citation>
    <scope>NUCLEOTIDE SEQUENCE</scope>
</reference>
<dbReference type="EMBL" id="FR824150">
    <property type="protein sequence ID" value="CCA20834.1"/>
    <property type="molecule type" value="Genomic_DNA"/>
</dbReference>
<dbReference type="AlphaFoldDB" id="F0WHV9"/>
<accession>F0WHV9</accession>
<gene>
    <name evidence="1" type="primary">AlNc14C105G6166</name>
    <name evidence="1" type="ORF">ALNC14_069770</name>
</gene>
<name>F0WHV9_9STRA</name>
<reference evidence="1" key="2">
    <citation type="submission" date="2011-02" db="EMBL/GenBank/DDBJ databases">
        <authorList>
            <person name="MacLean D."/>
        </authorList>
    </citation>
    <scope>NUCLEOTIDE SEQUENCE</scope>
</reference>
<organism evidence="1">
    <name type="scientific">Albugo laibachii Nc14</name>
    <dbReference type="NCBI Taxonomy" id="890382"/>
    <lineage>
        <taxon>Eukaryota</taxon>
        <taxon>Sar</taxon>
        <taxon>Stramenopiles</taxon>
        <taxon>Oomycota</taxon>
        <taxon>Peronosporomycetes</taxon>
        <taxon>Albuginales</taxon>
        <taxon>Albuginaceae</taxon>
        <taxon>Albugo</taxon>
    </lineage>
</organism>
<protein>
    <submittedName>
        <fullName evidence="1">AlNc14C105G6166 protein</fullName>
    </submittedName>
</protein>
<dbReference type="HOGENOM" id="CLU_2799287_0_0_1"/>